<keyword evidence="4" id="KW-0539">Nucleus</keyword>
<dbReference type="PANTHER" id="PTHR48039">
    <property type="entry name" value="RNA-BINDING MOTIF PROTEIN 14B"/>
    <property type="match status" value="1"/>
</dbReference>
<keyword evidence="3 5" id="KW-0694">RNA-binding</keyword>
<evidence type="ECO:0000313" key="8">
    <source>
        <dbReference type="EMBL" id="RKO98890.1"/>
    </source>
</evidence>
<keyword evidence="2" id="KW-0677">Repeat</keyword>
<comment type="subcellular location">
    <subcellularLocation>
        <location evidence="1">Nucleus</location>
    </subcellularLocation>
</comment>
<sequence>MDTVLVDRHAPPPPTQATPASKHPSATIGTTPVDGSAPYKHKYKHKSKPKIKSDEPKANTTLFVHTIPYSVTSEQLETHFSTIGPIRSCFVVAARTDVNGNVPAGQVNAGYGFVTFSLAEDAARALEELKKTPLAGRVIKMKYAASKDDLERSKTEQATAETKPKPRKVNVYRPRQKRLIIRNLPWNVTAADIENFVTRNDLPAPMTITIPDKTKEAKSRGFAFMAFATEELAKQAMETLNGRKLAGRMVAIDISVPKEQWQKEQEAAKAAAPAAAEPAPKVEKAGVDADTDADDVAMDVDEAHATDAESEAEAENDEDEETASDADEDEAMKDDMAPSTSTVTKPATCNDHVNINVDNGTTVFVRNLSFETTREELAQAFSCFGAVQYARMTLDRVTGNPKGTGFVAFADLSGVEQCIAANAAAHTIYLKWKREQEALVSANPAESDRKGDTKPQKYKSLLTDIALESEKDRRNVYLIREGVIFPNSDAAADTPPAELEKRQRNYAERKILLKKNPNMYVSRSRLSLQNLDPRLTDRQLKQLVVFAVYRYQIEIAAGQRAPLEAHVAKEYETDKAAAKTKAIIDKIVALNGLKALALYGRSKGFGFVQVNDHPSAICALRWLN</sequence>
<feature type="region of interest" description="Disordered" evidence="6">
    <location>
        <begin position="304"/>
        <end position="347"/>
    </location>
</feature>
<gene>
    <name evidence="8" type="ORF">CXG81DRAFT_15319</name>
</gene>
<evidence type="ECO:0000256" key="2">
    <source>
        <dbReference type="ARBA" id="ARBA00022737"/>
    </source>
</evidence>
<evidence type="ECO:0000256" key="4">
    <source>
        <dbReference type="ARBA" id="ARBA00023242"/>
    </source>
</evidence>
<name>A0A4P9X2L6_9FUNG</name>
<feature type="domain" description="RRM" evidence="7">
    <location>
        <begin position="60"/>
        <end position="146"/>
    </location>
</feature>
<dbReference type="SMART" id="SM00360">
    <property type="entry name" value="RRM"/>
    <property type="match status" value="3"/>
</dbReference>
<dbReference type="AlphaFoldDB" id="A0A4P9X2L6"/>
<feature type="compositionally biased region" description="Polar residues" evidence="6">
    <location>
        <begin position="338"/>
        <end position="347"/>
    </location>
</feature>
<feature type="domain" description="RRM" evidence="7">
    <location>
        <begin position="177"/>
        <end position="257"/>
    </location>
</feature>
<dbReference type="PANTHER" id="PTHR48039:SF5">
    <property type="entry name" value="RNA-BINDING PROTEIN 28"/>
    <property type="match status" value="1"/>
</dbReference>
<dbReference type="EMBL" id="ML014347">
    <property type="protein sequence ID" value="RKO98890.1"/>
    <property type="molecule type" value="Genomic_DNA"/>
</dbReference>
<dbReference type="Pfam" id="PF00076">
    <property type="entry name" value="RRM_1"/>
    <property type="match status" value="3"/>
</dbReference>
<dbReference type="InterPro" id="IPR035979">
    <property type="entry name" value="RBD_domain_sf"/>
</dbReference>
<dbReference type="GO" id="GO:0005634">
    <property type="term" value="C:nucleus"/>
    <property type="evidence" value="ECO:0007669"/>
    <property type="project" value="UniProtKB-SubCell"/>
</dbReference>
<feature type="region of interest" description="Disordered" evidence="6">
    <location>
        <begin position="1"/>
        <end position="54"/>
    </location>
</feature>
<feature type="compositionally biased region" description="Basic and acidic residues" evidence="6">
    <location>
        <begin position="1"/>
        <end position="10"/>
    </location>
</feature>
<evidence type="ECO:0000256" key="1">
    <source>
        <dbReference type="ARBA" id="ARBA00004123"/>
    </source>
</evidence>
<evidence type="ECO:0000313" key="9">
    <source>
        <dbReference type="Proteomes" id="UP000274922"/>
    </source>
</evidence>
<evidence type="ECO:0000256" key="5">
    <source>
        <dbReference type="PROSITE-ProRule" id="PRU00176"/>
    </source>
</evidence>
<proteinExistence type="predicted"/>
<feature type="compositionally biased region" description="Basic residues" evidence="6">
    <location>
        <begin position="39"/>
        <end position="50"/>
    </location>
</feature>
<dbReference type="InterPro" id="IPR000504">
    <property type="entry name" value="RRM_dom"/>
</dbReference>
<keyword evidence="9" id="KW-1185">Reference proteome</keyword>
<evidence type="ECO:0000259" key="7">
    <source>
        <dbReference type="PROSITE" id="PS50102"/>
    </source>
</evidence>
<feature type="domain" description="RRM" evidence="7">
    <location>
        <begin position="361"/>
        <end position="435"/>
    </location>
</feature>
<feature type="compositionally biased region" description="Low complexity" evidence="6">
    <location>
        <begin position="268"/>
        <end position="279"/>
    </location>
</feature>
<feature type="region of interest" description="Disordered" evidence="6">
    <location>
        <begin position="263"/>
        <end position="287"/>
    </location>
</feature>
<dbReference type="InterPro" id="IPR051945">
    <property type="entry name" value="RRM_MRD1_RNA_proc_ribogen"/>
</dbReference>
<protein>
    <recommendedName>
        <fullName evidence="7">RRM domain-containing protein</fullName>
    </recommendedName>
</protein>
<dbReference type="SUPFAM" id="SSF54928">
    <property type="entry name" value="RNA-binding domain, RBD"/>
    <property type="match status" value="2"/>
</dbReference>
<dbReference type="InterPro" id="IPR012677">
    <property type="entry name" value="Nucleotide-bd_a/b_plait_sf"/>
</dbReference>
<evidence type="ECO:0000256" key="3">
    <source>
        <dbReference type="ARBA" id="ARBA00022884"/>
    </source>
</evidence>
<reference evidence="9" key="1">
    <citation type="journal article" date="2018" name="Nat. Microbiol.">
        <title>Leveraging single-cell genomics to expand the fungal tree of life.</title>
        <authorList>
            <person name="Ahrendt S.R."/>
            <person name="Quandt C.A."/>
            <person name="Ciobanu D."/>
            <person name="Clum A."/>
            <person name="Salamov A."/>
            <person name="Andreopoulos B."/>
            <person name="Cheng J.F."/>
            <person name="Woyke T."/>
            <person name="Pelin A."/>
            <person name="Henrissat B."/>
            <person name="Reynolds N.K."/>
            <person name="Benny G.L."/>
            <person name="Smith M.E."/>
            <person name="James T.Y."/>
            <person name="Grigoriev I.V."/>
        </authorList>
    </citation>
    <scope>NUCLEOTIDE SEQUENCE [LARGE SCALE GENOMIC DNA]</scope>
    <source>
        <strain evidence="9">ATCC 52028</strain>
    </source>
</reference>
<dbReference type="PROSITE" id="PS50102">
    <property type="entry name" value="RRM"/>
    <property type="match status" value="3"/>
</dbReference>
<organism evidence="8 9">
    <name type="scientific">Caulochytrium protostelioides</name>
    <dbReference type="NCBI Taxonomy" id="1555241"/>
    <lineage>
        <taxon>Eukaryota</taxon>
        <taxon>Fungi</taxon>
        <taxon>Fungi incertae sedis</taxon>
        <taxon>Chytridiomycota</taxon>
        <taxon>Chytridiomycota incertae sedis</taxon>
        <taxon>Chytridiomycetes</taxon>
        <taxon>Caulochytriales</taxon>
        <taxon>Caulochytriaceae</taxon>
        <taxon>Caulochytrium</taxon>
    </lineage>
</organism>
<dbReference type="Gene3D" id="3.30.70.330">
    <property type="match status" value="3"/>
</dbReference>
<feature type="compositionally biased region" description="Acidic residues" evidence="6">
    <location>
        <begin position="308"/>
        <end position="332"/>
    </location>
</feature>
<dbReference type="STRING" id="1555241.A0A4P9X2L6"/>
<dbReference type="GO" id="GO:0003729">
    <property type="term" value="F:mRNA binding"/>
    <property type="evidence" value="ECO:0007669"/>
    <property type="project" value="TreeGrafter"/>
</dbReference>
<feature type="non-terminal residue" evidence="8">
    <location>
        <position position="624"/>
    </location>
</feature>
<dbReference type="Proteomes" id="UP000274922">
    <property type="component" value="Unassembled WGS sequence"/>
</dbReference>
<accession>A0A4P9X2L6</accession>
<evidence type="ECO:0000256" key="6">
    <source>
        <dbReference type="SAM" id="MobiDB-lite"/>
    </source>
</evidence>
<dbReference type="OrthoDB" id="267048at2759"/>